<feature type="compositionally biased region" description="Low complexity" evidence="1">
    <location>
        <begin position="25"/>
        <end position="44"/>
    </location>
</feature>
<feature type="compositionally biased region" description="Polar residues" evidence="1">
    <location>
        <begin position="45"/>
        <end position="55"/>
    </location>
</feature>
<organism evidence="2">
    <name type="scientific">Eutreptiella gymnastica</name>
    <dbReference type="NCBI Taxonomy" id="73025"/>
    <lineage>
        <taxon>Eukaryota</taxon>
        <taxon>Discoba</taxon>
        <taxon>Euglenozoa</taxon>
        <taxon>Euglenida</taxon>
        <taxon>Spirocuta</taxon>
        <taxon>Euglenophyceae</taxon>
        <taxon>Eutreptiales</taxon>
        <taxon>Eutreptiaceae</taxon>
        <taxon>Eutreptiella</taxon>
    </lineage>
</organism>
<evidence type="ECO:0000256" key="1">
    <source>
        <dbReference type="SAM" id="MobiDB-lite"/>
    </source>
</evidence>
<dbReference type="AlphaFoldDB" id="A0A7S4FZ80"/>
<reference evidence="2" key="1">
    <citation type="submission" date="2021-01" db="EMBL/GenBank/DDBJ databases">
        <authorList>
            <person name="Corre E."/>
            <person name="Pelletier E."/>
            <person name="Niang G."/>
            <person name="Scheremetjew M."/>
            <person name="Finn R."/>
            <person name="Kale V."/>
            <person name="Holt S."/>
            <person name="Cochrane G."/>
            <person name="Meng A."/>
            <person name="Brown T."/>
            <person name="Cohen L."/>
        </authorList>
    </citation>
    <scope>NUCLEOTIDE SEQUENCE</scope>
    <source>
        <strain evidence="2">CCMP1594</strain>
    </source>
</reference>
<proteinExistence type="predicted"/>
<dbReference type="EMBL" id="HBJA01089741">
    <property type="protein sequence ID" value="CAE0820066.1"/>
    <property type="molecule type" value="Transcribed_RNA"/>
</dbReference>
<evidence type="ECO:0000313" key="2">
    <source>
        <dbReference type="EMBL" id="CAE0820066.1"/>
    </source>
</evidence>
<name>A0A7S4FZ80_9EUGL</name>
<gene>
    <name evidence="2" type="ORF">EGYM00163_LOCUS31236</name>
</gene>
<protein>
    <submittedName>
        <fullName evidence="2">Uncharacterized protein</fullName>
    </submittedName>
</protein>
<sequence>MAGPTGPKSAFPPPSPHLKPALCHPQPALASPTTSAPTTAQQPQMSRMTRGTPFQSIPLSSEIVTAWAELGLTKDCDAGICGEGQLHLLKKSLRWPTATAQEKTSLLSRNYTFGTNTTTTLQIPNMT</sequence>
<accession>A0A7S4FZ80</accession>
<feature type="region of interest" description="Disordered" evidence="1">
    <location>
        <begin position="1"/>
        <end position="55"/>
    </location>
</feature>